<feature type="non-terminal residue" evidence="9">
    <location>
        <position position="1"/>
    </location>
</feature>
<feature type="transmembrane region" description="Helical" evidence="7">
    <location>
        <begin position="47"/>
        <end position="68"/>
    </location>
</feature>
<comment type="caution">
    <text evidence="9">The sequence shown here is derived from an EMBL/GenBank/DDBJ whole genome shotgun (WGS) entry which is preliminary data.</text>
</comment>
<keyword evidence="6 7" id="KW-0472">Membrane</keyword>
<dbReference type="EMBL" id="LAZR01037968">
    <property type="protein sequence ID" value="KKL20767.1"/>
    <property type="molecule type" value="Genomic_DNA"/>
</dbReference>
<evidence type="ECO:0000256" key="4">
    <source>
        <dbReference type="ARBA" id="ARBA00022692"/>
    </source>
</evidence>
<keyword evidence="3" id="KW-1003">Cell membrane</keyword>
<evidence type="ECO:0000256" key="6">
    <source>
        <dbReference type="ARBA" id="ARBA00023136"/>
    </source>
</evidence>
<dbReference type="InterPro" id="IPR004869">
    <property type="entry name" value="MMPL_dom"/>
</dbReference>
<feature type="transmembrane region" description="Helical" evidence="7">
    <location>
        <begin position="23"/>
        <end position="40"/>
    </location>
</feature>
<organism evidence="9">
    <name type="scientific">marine sediment metagenome</name>
    <dbReference type="NCBI Taxonomy" id="412755"/>
    <lineage>
        <taxon>unclassified sequences</taxon>
        <taxon>metagenomes</taxon>
        <taxon>ecological metagenomes</taxon>
    </lineage>
</organism>
<feature type="domain" description="SSD" evidence="8">
    <location>
        <begin position="50"/>
        <end position="178"/>
    </location>
</feature>
<protein>
    <recommendedName>
        <fullName evidence="8">SSD domain-containing protein</fullName>
    </recommendedName>
</protein>
<evidence type="ECO:0000313" key="9">
    <source>
        <dbReference type="EMBL" id="KKL20767.1"/>
    </source>
</evidence>
<comment type="similarity">
    <text evidence="2">Belongs to the resistance-nodulation-cell division (RND) (TC 2.A.6) family. MmpL subfamily.</text>
</comment>
<proteinExistence type="inferred from homology"/>
<dbReference type="PROSITE" id="PS50156">
    <property type="entry name" value="SSD"/>
    <property type="match status" value="1"/>
</dbReference>
<evidence type="ECO:0000256" key="2">
    <source>
        <dbReference type="ARBA" id="ARBA00010157"/>
    </source>
</evidence>
<dbReference type="PANTHER" id="PTHR33406">
    <property type="entry name" value="MEMBRANE PROTEIN MJ1562-RELATED"/>
    <property type="match status" value="1"/>
</dbReference>
<evidence type="ECO:0000256" key="1">
    <source>
        <dbReference type="ARBA" id="ARBA00004651"/>
    </source>
</evidence>
<evidence type="ECO:0000256" key="3">
    <source>
        <dbReference type="ARBA" id="ARBA00022475"/>
    </source>
</evidence>
<dbReference type="Pfam" id="PF03176">
    <property type="entry name" value="MMPL"/>
    <property type="match status" value="1"/>
</dbReference>
<gene>
    <name evidence="9" type="ORF">LCGC14_2452150</name>
</gene>
<keyword evidence="5 7" id="KW-1133">Transmembrane helix</keyword>
<dbReference type="InterPro" id="IPR050545">
    <property type="entry name" value="Mycobact_MmpL"/>
</dbReference>
<keyword evidence="4 7" id="KW-0812">Transmembrane</keyword>
<dbReference type="GO" id="GO:0005886">
    <property type="term" value="C:plasma membrane"/>
    <property type="evidence" value="ECO:0007669"/>
    <property type="project" value="UniProtKB-SubCell"/>
</dbReference>
<dbReference type="Gene3D" id="1.20.1640.10">
    <property type="entry name" value="Multidrug efflux transporter AcrB transmembrane domain"/>
    <property type="match status" value="1"/>
</dbReference>
<feature type="transmembrane region" description="Helical" evidence="7">
    <location>
        <begin position="125"/>
        <end position="145"/>
    </location>
</feature>
<dbReference type="AlphaFoldDB" id="A0A0F9C3D0"/>
<evidence type="ECO:0000256" key="5">
    <source>
        <dbReference type="ARBA" id="ARBA00022989"/>
    </source>
</evidence>
<evidence type="ECO:0000259" key="8">
    <source>
        <dbReference type="PROSITE" id="PS50156"/>
    </source>
</evidence>
<feature type="transmembrane region" description="Helical" evidence="7">
    <location>
        <begin position="151"/>
        <end position="172"/>
    </location>
</feature>
<feature type="transmembrane region" description="Helical" evidence="7">
    <location>
        <begin position="80"/>
        <end position="104"/>
    </location>
</feature>
<sequence length="203" mass="21436">VLIGGVTAENTDTFAALSVDGRVIVPAVLGVVLLILMLLLRAVVAPLYLVATVVLSFGFALGASRVIFTQILGQDAIEPSLATFAFIFLVALGVDYNIFLISRVREEHMRLGIKDGVISALEKTGGVITSAGLILAGTFMTLAILPLESLLQVGVTIALGLLVDTFLVRVILVPSIAFQLGELNWWPARVRPPATAGTPSSDR</sequence>
<dbReference type="PANTHER" id="PTHR33406:SF6">
    <property type="entry name" value="MEMBRANE PROTEIN YDGH-RELATED"/>
    <property type="match status" value="1"/>
</dbReference>
<dbReference type="SUPFAM" id="SSF82866">
    <property type="entry name" value="Multidrug efflux transporter AcrB transmembrane domain"/>
    <property type="match status" value="1"/>
</dbReference>
<reference evidence="9" key="1">
    <citation type="journal article" date="2015" name="Nature">
        <title>Complex archaea that bridge the gap between prokaryotes and eukaryotes.</title>
        <authorList>
            <person name="Spang A."/>
            <person name="Saw J.H."/>
            <person name="Jorgensen S.L."/>
            <person name="Zaremba-Niedzwiedzka K."/>
            <person name="Martijn J."/>
            <person name="Lind A.E."/>
            <person name="van Eijk R."/>
            <person name="Schleper C."/>
            <person name="Guy L."/>
            <person name="Ettema T.J."/>
        </authorList>
    </citation>
    <scope>NUCLEOTIDE SEQUENCE</scope>
</reference>
<name>A0A0F9C3D0_9ZZZZ</name>
<comment type="subcellular location">
    <subcellularLocation>
        <location evidence="1">Cell membrane</location>
        <topology evidence="1">Multi-pass membrane protein</topology>
    </subcellularLocation>
</comment>
<evidence type="ECO:0000256" key="7">
    <source>
        <dbReference type="SAM" id="Phobius"/>
    </source>
</evidence>
<accession>A0A0F9C3D0</accession>
<dbReference type="InterPro" id="IPR000731">
    <property type="entry name" value="SSD"/>
</dbReference>